<feature type="binding site" evidence="5">
    <location>
        <position position="88"/>
    </location>
    <ligand>
        <name>[4Fe-4S] cluster</name>
        <dbReference type="ChEBI" id="CHEBI:49883"/>
        <note>4Fe-4S-S-AdoMet</note>
    </ligand>
</feature>
<dbReference type="InterPro" id="IPR058240">
    <property type="entry name" value="rSAM_sf"/>
</dbReference>
<comment type="cofactor">
    <cofactor evidence="5">
        <name>[4Fe-4S] cluster</name>
        <dbReference type="ChEBI" id="CHEBI:49883"/>
    </cofactor>
    <text evidence="5">Binds 1 [4Fe-4S] cluster. The cluster is coordinated with 3 cysteines and an exchangeable S-adenosyl-L-methionine.</text>
</comment>
<dbReference type="PIRSF" id="PIRSF004869">
    <property type="entry name" value="PflX_prd"/>
    <property type="match status" value="1"/>
</dbReference>
<dbReference type="RefSeq" id="WP_093882116.1">
    <property type="nucleotide sequence ID" value="NZ_FOBS01000002.1"/>
</dbReference>
<protein>
    <submittedName>
        <fullName evidence="6">Putative pyruvate formate lyase activating enzyme</fullName>
    </submittedName>
</protein>
<dbReference type="GO" id="GO:0016829">
    <property type="term" value="F:lyase activity"/>
    <property type="evidence" value="ECO:0007669"/>
    <property type="project" value="UniProtKB-KW"/>
</dbReference>
<accession>A0A1H7UYN5</accession>
<keyword evidence="3 5" id="KW-0408">Iron</keyword>
<dbReference type="GO" id="GO:0046872">
    <property type="term" value="F:metal ion binding"/>
    <property type="evidence" value="ECO:0007669"/>
    <property type="project" value="UniProtKB-KW"/>
</dbReference>
<evidence type="ECO:0000256" key="3">
    <source>
        <dbReference type="ARBA" id="ARBA00023004"/>
    </source>
</evidence>
<evidence type="ECO:0000256" key="1">
    <source>
        <dbReference type="ARBA" id="ARBA00022691"/>
    </source>
</evidence>
<sequence>MRQPSYLSLYREGKLQERIERALALISPACRLCPRNCKVDRLAGKTGICRTGDKAYVASYAPHFGEEAPLVGTYGSGTIFFSSCNLLCSFCQNYEISHHLVGKALEPAELAAVMISLKKMHCHNINFVTPTHVVPQILQALIPAIELGLDAPLVYNCGGYESVETLELLEGIVDIYMPDFKFWDNVWAERFCHVSDYREQAKKALKEMHRQVGDLQLDETGLAVRGLLVRHLVMPENIAGSREVMNFLSREISPHTYVNVMGQYRPCGLAHRDDRINRRITAVELAEAVKAAFHAGLYRLDEY</sequence>
<feature type="binding site" evidence="5">
    <location>
        <position position="91"/>
    </location>
    <ligand>
        <name>[4Fe-4S] cluster</name>
        <dbReference type="ChEBI" id="CHEBI:49883"/>
        <note>4Fe-4S-S-AdoMet</note>
    </ligand>
</feature>
<keyword evidence="4 5" id="KW-0411">Iron-sulfur</keyword>
<dbReference type="EMBL" id="FOBS01000002">
    <property type="protein sequence ID" value="SEM02033.1"/>
    <property type="molecule type" value="Genomic_DNA"/>
</dbReference>
<keyword evidence="2 5" id="KW-0479">Metal-binding</keyword>
<feature type="binding site" evidence="5">
    <location>
        <position position="84"/>
    </location>
    <ligand>
        <name>[4Fe-4S] cluster</name>
        <dbReference type="ChEBI" id="CHEBI:49883"/>
        <note>4Fe-4S-S-AdoMet</note>
    </ligand>
</feature>
<keyword evidence="1 5" id="KW-0949">S-adenosyl-L-methionine</keyword>
<dbReference type="SFLD" id="SFLDS00029">
    <property type="entry name" value="Radical_SAM"/>
    <property type="match status" value="1"/>
</dbReference>
<dbReference type="AlphaFoldDB" id="A0A1H7UYN5"/>
<reference evidence="6 7" key="1">
    <citation type="submission" date="2016-10" db="EMBL/GenBank/DDBJ databases">
        <authorList>
            <person name="de Groot N.N."/>
        </authorList>
    </citation>
    <scope>NUCLEOTIDE SEQUENCE [LARGE SCALE GENOMIC DNA]</scope>
    <source>
        <strain evidence="6 7">DSM 8423</strain>
    </source>
</reference>
<dbReference type="SFLD" id="SFLDG01099">
    <property type="entry name" value="Uncharacterised_Radical_SAM_Su"/>
    <property type="match status" value="1"/>
</dbReference>
<dbReference type="OrthoDB" id="9782387at2"/>
<dbReference type="STRING" id="43775.SAMN04489760_102197"/>
<keyword evidence="6" id="KW-0670">Pyruvate</keyword>
<dbReference type="PANTHER" id="PTHR43075">
    <property type="entry name" value="FORMATE LYASE ACTIVATING ENZYME, PUTATIVE (AFU_ORTHOLOGUE AFUA_2G15630)-RELATED"/>
    <property type="match status" value="1"/>
</dbReference>
<dbReference type="InterPro" id="IPR007197">
    <property type="entry name" value="rSAM"/>
</dbReference>
<evidence type="ECO:0000256" key="2">
    <source>
        <dbReference type="ARBA" id="ARBA00022723"/>
    </source>
</evidence>
<dbReference type="InterPro" id="IPR013785">
    <property type="entry name" value="Aldolase_TIM"/>
</dbReference>
<evidence type="ECO:0000313" key="6">
    <source>
        <dbReference type="EMBL" id="SEM02033.1"/>
    </source>
</evidence>
<dbReference type="Gene3D" id="3.20.20.70">
    <property type="entry name" value="Aldolase class I"/>
    <property type="match status" value="1"/>
</dbReference>
<evidence type="ECO:0000256" key="5">
    <source>
        <dbReference type="PIRSR" id="PIRSR004869-50"/>
    </source>
</evidence>
<dbReference type="InterPro" id="IPR040085">
    <property type="entry name" value="MJ0674-like"/>
</dbReference>
<keyword evidence="7" id="KW-1185">Reference proteome</keyword>
<gene>
    <name evidence="6" type="ORF">SAMN04489760_102197</name>
</gene>
<dbReference type="SUPFAM" id="SSF102114">
    <property type="entry name" value="Radical SAM enzymes"/>
    <property type="match status" value="1"/>
</dbReference>
<dbReference type="PANTHER" id="PTHR43075:SF1">
    <property type="entry name" value="FORMATE LYASE ACTIVATING ENZYME, PUTATIVE (AFU_ORTHOLOGUE AFUA_2G15630)-RELATED"/>
    <property type="match status" value="1"/>
</dbReference>
<evidence type="ECO:0000313" key="7">
    <source>
        <dbReference type="Proteomes" id="UP000198744"/>
    </source>
</evidence>
<dbReference type="GO" id="GO:0051536">
    <property type="term" value="F:iron-sulfur cluster binding"/>
    <property type="evidence" value="ECO:0007669"/>
    <property type="project" value="UniProtKB-KW"/>
</dbReference>
<dbReference type="InterPro" id="IPR016431">
    <property type="entry name" value="Pyrv-formate_lyase-activ_prd"/>
</dbReference>
<name>A0A1H7UYN5_9BACT</name>
<keyword evidence="6" id="KW-0456">Lyase</keyword>
<organism evidence="6 7">
    <name type="scientific">Syntrophus gentianae</name>
    <dbReference type="NCBI Taxonomy" id="43775"/>
    <lineage>
        <taxon>Bacteria</taxon>
        <taxon>Pseudomonadati</taxon>
        <taxon>Thermodesulfobacteriota</taxon>
        <taxon>Syntrophia</taxon>
        <taxon>Syntrophales</taxon>
        <taxon>Syntrophaceae</taxon>
        <taxon>Syntrophus</taxon>
    </lineage>
</organism>
<dbReference type="Proteomes" id="UP000198744">
    <property type="component" value="Unassembled WGS sequence"/>
</dbReference>
<proteinExistence type="predicted"/>
<evidence type="ECO:0000256" key="4">
    <source>
        <dbReference type="ARBA" id="ARBA00023014"/>
    </source>
</evidence>